<feature type="region of interest" description="Disordered" evidence="1">
    <location>
        <begin position="53"/>
        <end position="118"/>
    </location>
</feature>
<feature type="chain" id="PRO_5030532976" description="Secreted protein" evidence="2">
    <location>
        <begin position="20"/>
        <end position="118"/>
    </location>
</feature>
<gene>
    <name evidence="3" type="ORF">CBRE1094_LOCUS28914</name>
</gene>
<evidence type="ECO:0008006" key="4">
    <source>
        <dbReference type="Google" id="ProtNLM"/>
    </source>
</evidence>
<dbReference type="AlphaFoldDB" id="A0A7S2HU67"/>
<reference evidence="3" key="1">
    <citation type="submission" date="2021-01" db="EMBL/GenBank/DDBJ databases">
        <authorList>
            <person name="Corre E."/>
            <person name="Pelletier E."/>
            <person name="Niang G."/>
            <person name="Scheremetjew M."/>
            <person name="Finn R."/>
            <person name="Kale V."/>
            <person name="Holt S."/>
            <person name="Cochrane G."/>
            <person name="Meng A."/>
            <person name="Brown T."/>
            <person name="Cohen L."/>
        </authorList>
    </citation>
    <scope>NUCLEOTIDE SEQUENCE</scope>
    <source>
        <strain evidence="3">UTEX LB 985</strain>
    </source>
</reference>
<organism evidence="3">
    <name type="scientific">Haptolina brevifila</name>
    <dbReference type="NCBI Taxonomy" id="156173"/>
    <lineage>
        <taxon>Eukaryota</taxon>
        <taxon>Haptista</taxon>
        <taxon>Haptophyta</taxon>
        <taxon>Prymnesiophyceae</taxon>
        <taxon>Prymnesiales</taxon>
        <taxon>Prymnesiaceae</taxon>
        <taxon>Haptolina</taxon>
    </lineage>
</organism>
<accession>A0A7S2HU67</accession>
<dbReference type="EMBL" id="HBGU01052947">
    <property type="protein sequence ID" value="CAD9499775.1"/>
    <property type="molecule type" value="Transcribed_RNA"/>
</dbReference>
<keyword evidence="2" id="KW-0732">Signal</keyword>
<protein>
    <recommendedName>
        <fullName evidence="4">Secreted protein</fullName>
    </recommendedName>
</protein>
<evidence type="ECO:0000256" key="2">
    <source>
        <dbReference type="SAM" id="SignalP"/>
    </source>
</evidence>
<proteinExistence type="predicted"/>
<evidence type="ECO:0000256" key="1">
    <source>
        <dbReference type="SAM" id="MobiDB-lite"/>
    </source>
</evidence>
<sequence>MNVVAFANTLVLQSGLVWSTLTSLQRGYPQTSTSYVGQNIETRENRQTAILSCGTGRSQAKNGTSKAAALTSQRKRTPACRQCQCHTSKQQRQSEMLHVRLPSGQRQLPSSVARGRGV</sequence>
<feature type="compositionally biased region" description="Polar residues" evidence="1">
    <location>
        <begin position="53"/>
        <end position="65"/>
    </location>
</feature>
<feature type="compositionally biased region" description="Polar residues" evidence="1">
    <location>
        <begin position="84"/>
        <end position="94"/>
    </location>
</feature>
<evidence type="ECO:0000313" key="3">
    <source>
        <dbReference type="EMBL" id="CAD9499775.1"/>
    </source>
</evidence>
<feature type="signal peptide" evidence="2">
    <location>
        <begin position="1"/>
        <end position="19"/>
    </location>
</feature>
<name>A0A7S2HU67_9EUKA</name>